<organism evidence="2 3">
    <name type="scientific">Bacillus salitolerans</name>
    <dbReference type="NCBI Taxonomy" id="1437434"/>
    <lineage>
        <taxon>Bacteria</taxon>
        <taxon>Bacillati</taxon>
        <taxon>Bacillota</taxon>
        <taxon>Bacilli</taxon>
        <taxon>Bacillales</taxon>
        <taxon>Bacillaceae</taxon>
        <taxon>Bacillus</taxon>
    </lineage>
</organism>
<proteinExistence type="predicted"/>
<dbReference type="Proteomes" id="UP001597214">
    <property type="component" value="Unassembled WGS sequence"/>
</dbReference>
<dbReference type="Pfam" id="PF01966">
    <property type="entry name" value="HD"/>
    <property type="match status" value="1"/>
</dbReference>
<evidence type="ECO:0000313" key="2">
    <source>
        <dbReference type="EMBL" id="MFD1736409.1"/>
    </source>
</evidence>
<dbReference type="InterPro" id="IPR050135">
    <property type="entry name" value="dGTPase-like"/>
</dbReference>
<dbReference type="RefSeq" id="WP_377927558.1">
    <property type="nucleotide sequence ID" value="NZ_JBHUEM010000007.1"/>
</dbReference>
<accession>A0ABW4LMK9</accession>
<dbReference type="SUPFAM" id="SSF109604">
    <property type="entry name" value="HD-domain/PDEase-like"/>
    <property type="match status" value="1"/>
</dbReference>
<sequence>MIVSDPLYGDFQLEDVFEELINSKPIQRLKGVHQGGASYLVNEKWKVTRYDHSIGVMLLIRRLGGTIEEQIAGLLHDVSHTAFSHVIDFVYTNMEEDYHEKIFHSVVTNSEIPTILAKYHYNYREILFADERWTLLERSAPELCADRVDYTLRDMYQYGHITLSEVVDFLENLLVYNRKMYLKSVKSAEWFVKVYYQEVIDFFMDPLNIYGYDMLAKILKIPIERGLLSHADLLGQDEEVIQKIKTSKDVEILALLDQLNPTVKVIQDTHHFHIHRKNKIRLIDPTVFQDHEFLRASSLSMEVSKMNKIALEKAKQGMHVRIISPNRQYN</sequence>
<name>A0ABW4LMK9_9BACI</name>
<evidence type="ECO:0000313" key="3">
    <source>
        <dbReference type="Proteomes" id="UP001597214"/>
    </source>
</evidence>
<dbReference type="PROSITE" id="PS51831">
    <property type="entry name" value="HD"/>
    <property type="match status" value="1"/>
</dbReference>
<evidence type="ECO:0000259" key="1">
    <source>
        <dbReference type="PROSITE" id="PS51831"/>
    </source>
</evidence>
<gene>
    <name evidence="2" type="ORF">ACFSCX_07515</name>
</gene>
<dbReference type="EMBL" id="JBHUEM010000007">
    <property type="protein sequence ID" value="MFD1736409.1"/>
    <property type="molecule type" value="Genomic_DNA"/>
</dbReference>
<dbReference type="SMART" id="SM00471">
    <property type="entry name" value="HDc"/>
    <property type="match status" value="1"/>
</dbReference>
<comment type="caution">
    <text evidence="2">The sequence shown here is derived from an EMBL/GenBank/DDBJ whole genome shotgun (WGS) entry which is preliminary data.</text>
</comment>
<dbReference type="PANTHER" id="PTHR11373:SF41">
    <property type="entry name" value="METAL-DEPENDENT PHOSPHOHYDROLASE"/>
    <property type="match status" value="1"/>
</dbReference>
<dbReference type="CDD" id="cd00077">
    <property type="entry name" value="HDc"/>
    <property type="match status" value="1"/>
</dbReference>
<dbReference type="Gene3D" id="1.10.3210.10">
    <property type="entry name" value="Hypothetical protein af1432"/>
    <property type="match status" value="1"/>
</dbReference>
<keyword evidence="3" id="KW-1185">Reference proteome</keyword>
<feature type="domain" description="HD" evidence="1">
    <location>
        <begin position="49"/>
        <end position="151"/>
    </location>
</feature>
<dbReference type="InterPro" id="IPR003607">
    <property type="entry name" value="HD/PDEase_dom"/>
</dbReference>
<dbReference type="InterPro" id="IPR006674">
    <property type="entry name" value="HD_domain"/>
</dbReference>
<dbReference type="PANTHER" id="PTHR11373">
    <property type="entry name" value="DEOXYNUCLEOSIDE TRIPHOSPHATE TRIPHOSPHOHYDROLASE"/>
    <property type="match status" value="1"/>
</dbReference>
<protein>
    <submittedName>
        <fullName evidence="2">HD domain-containing protein</fullName>
    </submittedName>
</protein>
<reference evidence="3" key="1">
    <citation type="journal article" date="2019" name="Int. J. Syst. Evol. Microbiol.">
        <title>The Global Catalogue of Microorganisms (GCM) 10K type strain sequencing project: providing services to taxonomists for standard genome sequencing and annotation.</title>
        <authorList>
            <consortium name="The Broad Institute Genomics Platform"/>
            <consortium name="The Broad Institute Genome Sequencing Center for Infectious Disease"/>
            <person name="Wu L."/>
            <person name="Ma J."/>
        </authorList>
    </citation>
    <scope>NUCLEOTIDE SEQUENCE [LARGE SCALE GENOMIC DNA]</scope>
    <source>
        <strain evidence="3">CCUG 49339</strain>
    </source>
</reference>